<reference evidence="1" key="1">
    <citation type="journal article" date="2015" name="Nature">
        <title>Complex archaea that bridge the gap between prokaryotes and eukaryotes.</title>
        <authorList>
            <person name="Spang A."/>
            <person name="Saw J.H."/>
            <person name="Jorgensen S.L."/>
            <person name="Zaremba-Niedzwiedzka K."/>
            <person name="Martijn J."/>
            <person name="Lind A.E."/>
            <person name="van Eijk R."/>
            <person name="Schleper C."/>
            <person name="Guy L."/>
            <person name="Ettema T.J."/>
        </authorList>
    </citation>
    <scope>NUCLEOTIDE SEQUENCE</scope>
</reference>
<dbReference type="Gene3D" id="2.30.42.60">
    <property type="match status" value="1"/>
</dbReference>
<dbReference type="EMBL" id="LAZR01042160">
    <property type="protein sequence ID" value="KKL10195.1"/>
    <property type="molecule type" value="Genomic_DNA"/>
</dbReference>
<accession>A0A0F9ALF7</accession>
<name>A0A0F9ALF7_9ZZZZ</name>
<protein>
    <recommendedName>
        <fullName evidence="2">PDZ domain-containing protein</fullName>
    </recommendedName>
</protein>
<dbReference type="AlphaFoldDB" id="A0A0F9ALF7"/>
<gene>
    <name evidence="1" type="ORF">LCGC14_2558250</name>
</gene>
<proteinExistence type="predicted"/>
<evidence type="ECO:0008006" key="2">
    <source>
        <dbReference type="Google" id="ProtNLM"/>
    </source>
</evidence>
<organism evidence="1">
    <name type="scientific">marine sediment metagenome</name>
    <dbReference type="NCBI Taxonomy" id="412755"/>
    <lineage>
        <taxon>unclassified sequences</taxon>
        <taxon>metagenomes</taxon>
        <taxon>ecological metagenomes</taxon>
    </lineage>
</organism>
<dbReference type="InterPro" id="IPR036034">
    <property type="entry name" value="PDZ_sf"/>
</dbReference>
<feature type="non-terminal residue" evidence="1">
    <location>
        <position position="1"/>
    </location>
</feature>
<comment type="caution">
    <text evidence="1">The sequence shown here is derived from an EMBL/GenBank/DDBJ whole genome shotgun (WGS) entry which is preliminary data.</text>
</comment>
<dbReference type="SUPFAM" id="SSF50156">
    <property type="entry name" value="PDZ domain-like"/>
    <property type="match status" value="1"/>
</dbReference>
<sequence>VSVQREYLKGKMKVHTLSDKRKEFLHVARNLERVIDKAPIYNKAIYRGMHFESEATGKYKVLKRQLDSGRTFTFDSILNKEPVGETVRIAFLRNGQRSEANLTTEAMPRNLNNISPWNGPLFRAPEEMEWMGLEVSLLTAKIARKRQLPIDEKGLYVIEADGIAGASGIVPGDIIKSINRMPITDFNSYNEAIKRVNLNDGIVLQVSRMGRHSFVALQ</sequence>
<evidence type="ECO:0000313" key="1">
    <source>
        <dbReference type="EMBL" id="KKL10195.1"/>
    </source>
</evidence>